<evidence type="ECO:0000259" key="6">
    <source>
        <dbReference type="PROSITE" id="PS50893"/>
    </source>
</evidence>
<proteinExistence type="inferred from homology"/>
<dbReference type="PANTHER" id="PTHR43117">
    <property type="entry name" value="OSMOPROTECTANT IMPORT ATP-BINDING PROTEIN OSMV"/>
    <property type="match status" value="1"/>
</dbReference>
<dbReference type="KEGG" id="cpso:CPPEL_00205"/>
<keyword evidence="3" id="KW-0547">Nucleotide-binding</keyword>
<dbReference type="GO" id="GO:0015418">
    <property type="term" value="F:ABC-type quaternary ammonium compound transporting activity"/>
    <property type="evidence" value="ECO:0007669"/>
    <property type="project" value="UniProtKB-EC"/>
</dbReference>
<evidence type="ECO:0000256" key="3">
    <source>
        <dbReference type="ARBA" id="ARBA00022741"/>
    </source>
</evidence>
<gene>
    <name evidence="7" type="primary">opuBA</name>
    <name evidence="7" type="ORF">CPPEL_00205</name>
</gene>
<dbReference type="EC" id="7.6.2.9" evidence="5"/>
<accession>A0A3G6IRI6</accession>
<organism evidence="7 8">
    <name type="scientific">Corynebacterium pseudopelargi</name>
    <dbReference type="NCBI Taxonomy" id="2080757"/>
    <lineage>
        <taxon>Bacteria</taxon>
        <taxon>Bacillati</taxon>
        <taxon>Actinomycetota</taxon>
        <taxon>Actinomycetes</taxon>
        <taxon>Mycobacteriales</taxon>
        <taxon>Corynebacteriaceae</taxon>
        <taxon>Corynebacterium</taxon>
    </lineage>
</organism>
<dbReference type="SUPFAM" id="SSF52540">
    <property type="entry name" value="P-loop containing nucleoside triphosphate hydrolases"/>
    <property type="match status" value="1"/>
</dbReference>
<dbReference type="InterPro" id="IPR003439">
    <property type="entry name" value="ABC_transporter-like_ATP-bd"/>
</dbReference>
<dbReference type="InterPro" id="IPR027417">
    <property type="entry name" value="P-loop_NTPase"/>
</dbReference>
<dbReference type="Pfam" id="PF00005">
    <property type="entry name" value="ABC_tran"/>
    <property type="match status" value="1"/>
</dbReference>
<reference evidence="7 8" key="1">
    <citation type="submission" date="2018-11" db="EMBL/GenBank/DDBJ databases">
        <authorList>
            <person name="Kleinhagauer T."/>
            <person name="Glaeser S.P."/>
            <person name="Spergser J."/>
            <person name="Ruckert C."/>
            <person name="Kaempfer P."/>
            <person name="Busse H.-J."/>
        </authorList>
    </citation>
    <scope>NUCLEOTIDE SEQUENCE [LARGE SCALE GENOMIC DNA]</scope>
    <source>
        <strain evidence="7 8">812CH</strain>
    </source>
</reference>
<dbReference type="SMART" id="SM00382">
    <property type="entry name" value="AAA"/>
    <property type="match status" value="1"/>
</dbReference>
<protein>
    <recommendedName>
        <fullName evidence="5">ABC-type quaternary amine transporter</fullName>
        <ecNumber evidence="5">7.6.2.9</ecNumber>
    </recommendedName>
</protein>
<sequence length="301" mass="33028">MSSFNRQFILKQWPARTQQIPLRLWFELSKGHAVIEFQHVSKHYGHTRAVEDFSYRFPERKITVLVGSSGCGKTTLLRMINRMVTPSAGTITVRGEDIASTDPVALRRSIGYVIQSGGLLPHKTILANAKTVPLLNKESKQEAYRRATQALEAVGLGEELYKRYPAQLSGGQQQRVGVARALAADPDILLMDEPFGAVDPIVRDSLQTQLLQLQDRLHKTIVLVTHDIDEAFRLGDEVIVLEKGGRIAQAGTPAELLAQPANEFVAEFVGANSSQRTLRTTTLGGRTVVVDGAGKPVGVIE</sequence>
<dbReference type="GO" id="GO:0016887">
    <property type="term" value="F:ATP hydrolysis activity"/>
    <property type="evidence" value="ECO:0007669"/>
    <property type="project" value="InterPro"/>
</dbReference>
<keyword evidence="2" id="KW-0813">Transport</keyword>
<name>A0A3G6IRI6_9CORY</name>
<dbReference type="EMBL" id="CP033898">
    <property type="protein sequence ID" value="AZA08192.1"/>
    <property type="molecule type" value="Genomic_DNA"/>
</dbReference>
<dbReference type="InterPro" id="IPR003593">
    <property type="entry name" value="AAA+_ATPase"/>
</dbReference>
<evidence type="ECO:0000256" key="4">
    <source>
        <dbReference type="ARBA" id="ARBA00022840"/>
    </source>
</evidence>
<dbReference type="PROSITE" id="PS50893">
    <property type="entry name" value="ABC_TRANSPORTER_2"/>
    <property type="match status" value="1"/>
</dbReference>
<keyword evidence="4 7" id="KW-0067">ATP-binding</keyword>
<evidence type="ECO:0000256" key="1">
    <source>
        <dbReference type="ARBA" id="ARBA00005417"/>
    </source>
</evidence>
<keyword evidence="8" id="KW-1185">Reference proteome</keyword>
<dbReference type="AlphaFoldDB" id="A0A3G6IRI6"/>
<evidence type="ECO:0000313" key="7">
    <source>
        <dbReference type="EMBL" id="AZA08192.1"/>
    </source>
</evidence>
<evidence type="ECO:0000256" key="2">
    <source>
        <dbReference type="ARBA" id="ARBA00022448"/>
    </source>
</evidence>
<dbReference type="PROSITE" id="PS00211">
    <property type="entry name" value="ABC_TRANSPORTER_1"/>
    <property type="match status" value="1"/>
</dbReference>
<comment type="similarity">
    <text evidence="1">Belongs to the ABC transporter superfamily.</text>
</comment>
<dbReference type="Proteomes" id="UP000271426">
    <property type="component" value="Chromosome"/>
</dbReference>
<dbReference type="PANTHER" id="PTHR43117:SF4">
    <property type="entry name" value="OSMOPROTECTANT IMPORT ATP-BINDING PROTEIN OSMV"/>
    <property type="match status" value="1"/>
</dbReference>
<feature type="domain" description="ABC transporter" evidence="6">
    <location>
        <begin position="35"/>
        <end position="269"/>
    </location>
</feature>
<dbReference type="InterPro" id="IPR017871">
    <property type="entry name" value="ABC_transporter-like_CS"/>
</dbReference>
<dbReference type="Gene3D" id="3.40.50.300">
    <property type="entry name" value="P-loop containing nucleotide triphosphate hydrolases"/>
    <property type="match status" value="1"/>
</dbReference>
<evidence type="ECO:0000313" key="8">
    <source>
        <dbReference type="Proteomes" id="UP000271426"/>
    </source>
</evidence>
<dbReference type="FunFam" id="3.40.50.300:FF:000425">
    <property type="entry name" value="Probable ABC transporter, ATP-binding subunit"/>
    <property type="match status" value="1"/>
</dbReference>
<dbReference type="GO" id="GO:0005524">
    <property type="term" value="F:ATP binding"/>
    <property type="evidence" value="ECO:0007669"/>
    <property type="project" value="UniProtKB-KW"/>
</dbReference>
<evidence type="ECO:0000256" key="5">
    <source>
        <dbReference type="ARBA" id="ARBA00066388"/>
    </source>
</evidence>